<dbReference type="PANTHER" id="PTHR45689">
    <property type="entry name" value="I[[H]] CHANNEL, ISOFORM E"/>
    <property type="match status" value="1"/>
</dbReference>
<dbReference type="SUPFAM" id="SSF81324">
    <property type="entry name" value="Voltage-gated potassium channels"/>
    <property type="match status" value="1"/>
</dbReference>
<dbReference type="InterPro" id="IPR014710">
    <property type="entry name" value="RmlC-like_jellyroll"/>
</dbReference>
<feature type="transmembrane region" description="Helical" evidence="1">
    <location>
        <begin position="43"/>
        <end position="62"/>
    </location>
</feature>
<dbReference type="Gene3D" id="1.10.287.70">
    <property type="match status" value="1"/>
</dbReference>
<dbReference type="InterPro" id="IPR018490">
    <property type="entry name" value="cNMP-bd_dom_sf"/>
</dbReference>
<feature type="transmembrane region" description="Helical" evidence="1">
    <location>
        <begin position="228"/>
        <end position="253"/>
    </location>
</feature>
<keyword evidence="1" id="KW-1133">Transmembrane helix</keyword>
<keyword evidence="3" id="KW-1185">Reference proteome</keyword>
<evidence type="ECO:0000313" key="4">
    <source>
        <dbReference type="RefSeq" id="XP_046587894.1"/>
    </source>
</evidence>
<dbReference type="InterPro" id="IPR000595">
    <property type="entry name" value="cNMP-bd_dom"/>
</dbReference>
<dbReference type="Pfam" id="PF00027">
    <property type="entry name" value="cNMP_binding"/>
    <property type="match status" value="1"/>
</dbReference>
<dbReference type="PROSITE" id="PS50042">
    <property type="entry name" value="CNMP_BINDING_3"/>
    <property type="match status" value="1"/>
</dbReference>
<organism evidence="3 4">
    <name type="scientific">Neodiprion lecontei</name>
    <name type="common">Redheaded pine sawfly</name>
    <dbReference type="NCBI Taxonomy" id="441921"/>
    <lineage>
        <taxon>Eukaryota</taxon>
        <taxon>Metazoa</taxon>
        <taxon>Ecdysozoa</taxon>
        <taxon>Arthropoda</taxon>
        <taxon>Hexapoda</taxon>
        <taxon>Insecta</taxon>
        <taxon>Pterygota</taxon>
        <taxon>Neoptera</taxon>
        <taxon>Endopterygota</taxon>
        <taxon>Hymenoptera</taxon>
        <taxon>Tenthredinoidea</taxon>
        <taxon>Diprionidae</taxon>
        <taxon>Diprioninae</taxon>
        <taxon>Neodiprion</taxon>
    </lineage>
</organism>
<evidence type="ECO:0000313" key="3">
    <source>
        <dbReference type="Proteomes" id="UP000829291"/>
    </source>
</evidence>
<evidence type="ECO:0000256" key="1">
    <source>
        <dbReference type="SAM" id="Phobius"/>
    </source>
</evidence>
<protein>
    <submittedName>
        <fullName evidence="4">Potassium/sodium hyperpolarization-activated cyclic nucleotide-gated channel 2-like</fullName>
    </submittedName>
</protein>
<keyword evidence="1" id="KW-0812">Transmembrane</keyword>
<dbReference type="Gene3D" id="1.10.287.630">
    <property type="entry name" value="Helix hairpin bin"/>
    <property type="match status" value="1"/>
</dbReference>
<sequence>MTKFVWDNVTVLVFAIGFFTIPFNTSFKMLHSSKISTDDFNLYIYAFSWLGILMNCVTGVHDKKTSEIILEPKRIVSIYLKGFFFIDVFSSLPYDRLTMPWRVIPGPESNIYIPLLNLFPNLKLLRFLSMTTYTQRLFQYLNIRRAVGWNTVIFVLYLMHWFACLCYVLPALVMNFNKQNLHNCGCWMAELGLTNPPISLLYRNSIFMTVTNFTAGSYGIFPPEREGHIFICTLLMLSGMIFIDYAIVLVLGIKSKRYISETKYEEIMNQLHAYMRQKQLPEYMKRRLLAYYYYRFVKSFYREKEISSTLSENLRREIALHSSRRYVQNVVIFRDLPSDVLESIVVNLKMELYLPNDVIIKAGTQGDCMFFLASGTVAVLTPTGKEICHLEDGAHFGEVALLVRDQRRVASVVAIEVCNVFRLERKDFRRCIAVHSDLFAKIERLATGRMEKTVLLEEQNKRFLLQRSNRRTSATMRNLHTKSLYPDTKE</sequence>
<feature type="transmembrane region" description="Helical" evidence="1">
    <location>
        <begin position="149"/>
        <end position="173"/>
    </location>
</feature>
<dbReference type="CDD" id="cd00038">
    <property type="entry name" value="CAP_ED"/>
    <property type="match status" value="1"/>
</dbReference>
<dbReference type="Gene3D" id="2.60.120.10">
    <property type="entry name" value="Jelly Rolls"/>
    <property type="match status" value="1"/>
</dbReference>
<dbReference type="RefSeq" id="XP_046587894.1">
    <property type="nucleotide sequence ID" value="XM_046731938.1"/>
</dbReference>
<dbReference type="PROSITE" id="PS00888">
    <property type="entry name" value="CNMP_BINDING_1"/>
    <property type="match status" value="1"/>
</dbReference>
<proteinExistence type="predicted"/>
<dbReference type="InterPro" id="IPR051413">
    <property type="entry name" value="K/Na_HCN_channel"/>
</dbReference>
<gene>
    <name evidence="4" type="primary">LOC107219522</name>
</gene>
<dbReference type="Proteomes" id="UP000829291">
    <property type="component" value="Chromosome 2"/>
</dbReference>
<reference evidence="4" key="1">
    <citation type="submission" date="2025-08" db="UniProtKB">
        <authorList>
            <consortium name="RefSeq"/>
        </authorList>
    </citation>
    <scope>IDENTIFICATION</scope>
    <source>
        <tissue evidence="4">Thorax and Abdomen</tissue>
    </source>
</reference>
<accession>A0ABM3FIP2</accession>
<dbReference type="SUPFAM" id="SSF51206">
    <property type="entry name" value="cAMP-binding domain-like"/>
    <property type="match status" value="1"/>
</dbReference>
<dbReference type="InterPro" id="IPR018488">
    <property type="entry name" value="cNMP-bd_CS"/>
</dbReference>
<name>A0ABM3FIP2_NEOLC</name>
<keyword evidence="1" id="KW-0472">Membrane</keyword>
<evidence type="ECO:0000259" key="2">
    <source>
        <dbReference type="PROSITE" id="PS50042"/>
    </source>
</evidence>
<dbReference type="SMART" id="SM00100">
    <property type="entry name" value="cNMP"/>
    <property type="match status" value="1"/>
</dbReference>
<dbReference type="GeneID" id="107219522"/>
<feature type="transmembrane region" description="Helical" evidence="1">
    <location>
        <begin position="5"/>
        <end position="23"/>
    </location>
</feature>
<dbReference type="PANTHER" id="PTHR45689:SF14">
    <property type="entry name" value="CYCLIC NUCLEOTIDE-GATED CATION CHANNEL SUBUNIT A-LIKE PROTEIN"/>
    <property type="match status" value="1"/>
</dbReference>
<feature type="domain" description="Cyclic nucleotide-binding" evidence="2">
    <location>
        <begin position="332"/>
        <end position="432"/>
    </location>
</feature>